<dbReference type="Proteomes" id="UP000807469">
    <property type="component" value="Unassembled WGS sequence"/>
</dbReference>
<proteinExistence type="predicted"/>
<dbReference type="EMBL" id="MU155308">
    <property type="protein sequence ID" value="KAF9476065.1"/>
    <property type="molecule type" value="Genomic_DNA"/>
</dbReference>
<dbReference type="OrthoDB" id="3260529at2759"/>
<evidence type="ECO:0000313" key="1">
    <source>
        <dbReference type="EMBL" id="KAF9476065.1"/>
    </source>
</evidence>
<organism evidence="1 2">
    <name type="scientific">Pholiota conissans</name>
    <dbReference type="NCBI Taxonomy" id="109636"/>
    <lineage>
        <taxon>Eukaryota</taxon>
        <taxon>Fungi</taxon>
        <taxon>Dikarya</taxon>
        <taxon>Basidiomycota</taxon>
        <taxon>Agaricomycotina</taxon>
        <taxon>Agaricomycetes</taxon>
        <taxon>Agaricomycetidae</taxon>
        <taxon>Agaricales</taxon>
        <taxon>Agaricineae</taxon>
        <taxon>Strophariaceae</taxon>
        <taxon>Pholiota</taxon>
    </lineage>
</organism>
<name>A0A9P6CWW9_9AGAR</name>
<dbReference type="AlphaFoldDB" id="A0A9P6CWW9"/>
<gene>
    <name evidence="1" type="ORF">BDN70DRAFT_193273</name>
</gene>
<comment type="caution">
    <text evidence="1">The sequence shown here is derived from an EMBL/GenBank/DDBJ whole genome shotgun (WGS) entry which is preliminary data.</text>
</comment>
<evidence type="ECO:0000313" key="2">
    <source>
        <dbReference type="Proteomes" id="UP000807469"/>
    </source>
</evidence>
<reference evidence="1" key="1">
    <citation type="submission" date="2020-11" db="EMBL/GenBank/DDBJ databases">
        <authorList>
            <consortium name="DOE Joint Genome Institute"/>
            <person name="Ahrendt S."/>
            <person name="Riley R."/>
            <person name="Andreopoulos W."/>
            <person name="Labutti K."/>
            <person name="Pangilinan J."/>
            <person name="Ruiz-Duenas F.J."/>
            <person name="Barrasa J.M."/>
            <person name="Sanchez-Garcia M."/>
            <person name="Camarero S."/>
            <person name="Miyauchi S."/>
            <person name="Serrano A."/>
            <person name="Linde D."/>
            <person name="Babiker R."/>
            <person name="Drula E."/>
            <person name="Ayuso-Fernandez I."/>
            <person name="Pacheco R."/>
            <person name="Padilla G."/>
            <person name="Ferreira P."/>
            <person name="Barriuso J."/>
            <person name="Kellner H."/>
            <person name="Castanera R."/>
            <person name="Alfaro M."/>
            <person name="Ramirez L."/>
            <person name="Pisabarro A.G."/>
            <person name="Kuo A."/>
            <person name="Tritt A."/>
            <person name="Lipzen A."/>
            <person name="He G."/>
            <person name="Yan M."/>
            <person name="Ng V."/>
            <person name="Cullen D."/>
            <person name="Martin F."/>
            <person name="Rosso M.-N."/>
            <person name="Henrissat B."/>
            <person name="Hibbett D."/>
            <person name="Martinez A.T."/>
            <person name="Grigoriev I.V."/>
        </authorList>
    </citation>
    <scope>NUCLEOTIDE SEQUENCE</scope>
    <source>
        <strain evidence="1">CIRM-BRFM 674</strain>
    </source>
</reference>
<sequence length="212" mass="24258">MAIGPFDIRLGRIPYKNSVNPLADDDADLYEIEQWATVLVLQWRTIWIQALYTGHHSGMGLFHGVHGMIELAFESRAKATQYFHARRDLYLPAFPWKITADVITYAGIPCDWANSLFRYLNYYTFSTDEHFRMLVTFVCMADSLPNPDNGIRARRRLALALCSAQHQRRALGFPDRSVFGATLVGTKLFIFEAEWETHIDPNHVVSFSVPTS</sequence>
<accession>A0A9P6CWW9</accession>
<keyword evidence="2" id="KW-1185">Reference proteome</keyword>
<protein>
    <submittedName>
        <fullName evidence="1">Uncharacterized protein</fullName>
    </submittedName>
</protein>